<evidence type="ECO:0000256" key="3">
    <source>
        <dbReference type="ARBA" id="ARBA00022448"/>
    </source>
</evidence>
<evidence type="ECO:0000256" key="1">
    <source>
        <dbReference type="ARBA" id="ARBA00004193"/>
    </source>
</evidence>
<evidence type="ECO:0000313" key="12">
    <source>
        <dbReference type="Proteomes" id="UP000008466"/>
    </source>
</evidence>
<evidence type="ECO:0000256" key="2">
    <source>
        <dbReference type="ARBA" id="ARBA00008610"/>
    </source>
</evidence>
<dbReference type="CDD" id="cd06304">
    <property type="entry name" value="PBP1_BmpA_Med_PnrA-like"/>
    <property type="match status" value="1"/>
</dbReference>
<dbReference type="HOGENOM" id="CLU_038813_1_2_12"/>
<gene>
    <name evidence="11" type="ordered locus">SpiBuddy_0555</name>
</gene>
<dbReference type="PANTHER" id="PTHR34296:SF2">
    <property type="entry name" value="ABC TRANSPORTER GUANOSINE-BINDING PROTEIN NUPN"/>
    <property type="match status" value="1"/>
</dbReference>
<keyword evidence="3" id="KW-0813">Transport</keyword>
<sequence>MKKILTIVLCLALVSSAIFAAGAAETAPAAAKDSNTVKVALIIENTIDDKGWCQAMHDGIIAAQKQLPGRIEYSYTEKMKPVDAGSAARQYVAQGYDIIIAHGAQYKNLILEMAEEYPAVSFAFGTSAEIGPKNVFTYMPESEETGYLSGLIAGMTTKKNIIGLVGPVDAGDAARYNRGFVLGVQAVNPKAKVMVAHSGSFSDFVKAGEIAQSQIRSGADVLTGSSQQALGALRAVADYRDQDIWWVGQDIAQIRITEGYKVIAASSYNYASVIVGLVEKLDKGVKGGEVIPMNFFNGGFVFEFNAALKDKYTGAIETKVNEAMASFRAKAGTIAYTSVDYSKL</sequence>
<evidence type="ECO:0000313" key="11">
    <source>
        <dbReference type="EMBL" id="ADY12388.1"/>
    </source>
</evidence>
<feature type="domain" description="ABC transporter substrate-binding protein PnrA-like" evidence="10">
    <location>
        <begin position="37"/>
        <end position="324"/>
    </location>
</feature>
<reference evidence="12" key="1">
    <citation type="submission" date="2011-02" db="EMBL/GenBank/DDBJ databases">
        <title>Complete sequence of Spirochaeta sp. Buddy.</title>
        <authorList>
            <person name="Lucas S."/>
            <person name="Copeland A."/>
            <person name="Lapidus A."/>
            <person name="Cheng J.-F."/>
            <person name="Goodwin L."/>
            <person name="Pitluck S."/>
            <person name="Zeytun A."/>
            <person name="Detter J.C."/>
            <person name="Han C."/>
            <person name="Tapia R."/>
            <person name="Land M."/>
            <person name="Hauser L."/>
            <person name="Kyrpides N."/>
            <person name="Ivanova N."/>
            <person name="Mikhailova N."/>
            <person name="Pagani I."/>
            <person name="Ritalahti K.M."/>
            <person name="Loeffler F.E."/>
            <person name="Woyke T."/>
        </authorList>
    </citation>
    <scope>NUCLEOTIDE SEQUENCE [LARGE SCALE GENOMIC DNA]</scope>
    <source>
        <strain evidence="12">ATCC BAA-1886 / DSM 22777 / Buddy</strain>
    </source>
</reference>
<keyword evidence="6" id="KW-0472">Membrane</keyword>
<keyword evidence="8 11" id="KW-0449">Lipoprotein</keyword>
<evidence type="ECO:0000256" key="9">
    <source>
        <dbReference type="SAM" id="SignalP"/>
    </source>
</evidence>
<keyword evidence="12" id="KW-1185">Reference proteome</keyword>
<dbReference type="AlphaFoldDB" id="F0RUM6"/>
<evidence type="ECO:0000256" key="8">
    <source>
        <dbReference type="ARBA" id="ARBA00023288"/>
    </source>
</evidence>
<evidence type="ECO:0000256" key="5">
    <source>
        <dbReference type="ARBA" id="ARBA00022729"/>
    </source>
</evidence>
<dbReference type="InterPro" id="IPR028082">
    <property type="entry name" value="Peripla_BP_I"/>
</dbReference>
<dbReference type="OrthoDB" id="9769871at2"/>
<dbReference type="PANTHER" id="PTHR34296">
    <property type="entry name" value="TRANSCRIPTIONAL ACTIVATOR PROTEIN MED"/>
    <property type="match status" value="1"/>
</dbReference>
<evidence type="ECO:0000256" key="4">
    <source>
        <dbReference type="ARBA" id="ARBA00022475"/>
    </source>
</evidence>
<comment type="similarity">
    <text evidence="2">Belongs to the BMP lipoprotein family.</text>
</comment>
<keyword evidence="5 9" id="KW-0732">Signal</keyword>
<dbReference type="eggNOG" id="COG1744">
    <property type="taxonomic scope" value="Bacteria"/>
</dbReference>
<dbReference type="EMBL" id="CP002541">
    <property type="protein sequence ID" value="ADY12388.1"/>
    <property type="molecule type" value="Genomic_DNA"/>
</dbReference>
<dbReference type="InterPro" id="IPR003760">
    <property type="entry name" value="PnrA-like"/>
</dbReference>
<feature type="chain" id="PRO_5003259776" evidence="9">
    <location>
        <begin position="21"/>
        <end position="344"/>
    </location>
</feature>
<evidence type="ECO:0000256" key="6">
    <source>
        <dbReference type="ARBA" id="ARBA00023136"/>
    </source>
</evidence>
<evidence type="ECO:0000256" key="7">
    <source>
        <dbReference type="ARBA" id="ARBA00023139"/>
    </source>
</evidence>
<dbReference type="Pfam" id="PF02608">
    <property type="entry name" value="Bmp"/>
    <property type="match status" value="1"/>
</dbReference>
<dbReference type="STRING" id="158189.SpiBuddy_0555"/>
<dbReference type="InterPro" id="IPR050957">
    <property type="entry name" value="BMP_lipoprotein"/>
</dbReference>
<comment type="subcellular location">
    <subcellularLocation>
        <location evidence="1">Cell membrane</location>
        <topology evidence="1">Lipid-anchor</topology>
    </subcellularLocation>
</comment>
<feature type="signal peptide" evidence="9">
    <location>
        <begin position="1"/>
        <end position="20"/>
    </location>
</feature>
<accession>F0RUM6</accession>
<dbReference type="Proteomes" id="UP000008466">
    <property type="component" value="Chromosome"/>
</dbReference>
<dbReference type="SUPFAM" id="SSF53822">
    <property type="entry name" value="Periplasmic binding protein-like I"/>
    <property type="match status" value="1"/>
</dbReference>
<organism evidence="11 12">
    <name type="scientific">Sphaerochaeta globosa (strain ATCC BAA-1886 / DSM 22777 / Buddy)</name>
    <name type="common">Spirochaeta sp. (strain Buddy)</name>
    <dbReference type="NCBI Taxonomy" id="158189"/>
    <lineage>
        <taxon>Bacteria</taxon>
        <taxon>Pseudomonadati</taxon>
        <taxon>Spirochaetota</taxon>
        <taxon>Spirochaetia</taxon>
        <taxon>Spirochaetales</taxon>
        <taxon>Sphaerochaetaceae</taxon>
        <taxon>Sphaerochaeta</taxon>
    </lineage>
</organism>
<keyword evidence="7" id="KW-0564">Palmitate</keyword>
<proteinExistence type="inferred from homology"/>
<dbReference type="RefSeq" id="WP_013606241.1">
    <property type="nucleotide sequence ID" value="NC_015152.1"/>
</dbReference>
<name>F0RUM6_SPHGB</name>
<evidence type="ECO:0000259" key="10">
    <source>
        <dbReference type="Pfam" id="PF02608"/>
    </source>
</evidence>
<protein>
    <submittedName>
        <fullName evidence="11">Basic membrane lipoprotein</fullName>
    </submittedName>
</protein>
<keyword evidence="4" id="KW-1003">Cell membrane</keyword>
<dbReference type="GO" id="GO:0005886">
    <property type="term" value="C:plasma membrane"/>
    <property type="evidence" value="ECO:0007669"/>
    <property type="project" value="UniProtKB-SubCell"/>
</dbReference>
<dbReference type="Gene3D" id="3.40.50.2300">
    <property type="match status" value="2"/>
</dbReference>
<dbReference type="KEGG" id="sbu:SpiBuddy_0555"/>